<dbReference type="NCBIfam" id="TIGR00644">
    <property type="entry name" value="recJ"/>
    <property type="match status" value="1"/>
</dbReference>
<dbReference type="InterPro" id="IPR001667">
    <property type="entry name" value="DDH_dom"/>
</dbReference>
<dbReference type="STRING" id="768706.Desor_0949"/>
<keyword evidence="4" id="KW-0378">Hydrolase</keyword>
<evidence type="ECO:0000259" key="8">
    <source>
        <dbReference type="Pfam" id="PF17768"/>
    </source>
</evidence>
<evidence type="ECO:0000256" key="2">
    <source>
        <dbReference type="ARBA" id="ARBA00019841"/>
    </source>
</evidence>
<proteinExistence type="inferred from homology"/>
<dbReference type="KEGG" id="dor:Desor_0949"/>
<dbReference type="InterPro" id="IPR041122">
    <property type="entry name" value="RecJ_OB"/>
</dbReference>
<dbReference type="HOGENOM" id="CLU_009736_5_2_9"/>
<dbReference type="AlphaFoldDB" id="G7W5H8"/>
<evidence type="ECO:0000259" key="6">
    <source>
        <dbReference type="Pfam" id="PF01368"/>
    </source>
</evidence>
<reference evidence="10" key="1">
    <citation type="submission" date="2011-11" db="EMBL/GenBank/DDBJ databases">
        <title>Complete sequence of Desulfosporosinus orientis DSM 765.</title>
        <authorList>
            <person name="Lucas S."/>
            <person name="Han J."/>
            <person name="Lapidus A."/>
            <person name="Cheng J.-F."/>
            <person name="Goodwin L."/>
            <person name="Pitluck S."/>
            <person name="Peters L."/>
            <person name="Ovchinnikova G."/>
            <person name="Teshima H."/>
            <person name="Detter J.C."/>
            <person name="Han C."/>
            <person name="Tapia R."/>
            <person name="Land M."/>
            <person name="Hauser L."/>
            <person name="Kyrpides N."/>
            <person name="Ivanova N."/>
            <person name="Pagani I."/>
            <person name="Pester M."/>
            <person name="Spring S."/>
            <person name="Ollivier B."/>
            <person name="Rattei T."/>
            <person name="Klenk H.-P."/>
            <person name="Wagner M."/>
            <person name="Loy A."/>
            <person name="Woyke T."/>
        </authorList>
    </citation>
    <scope>NUCLEOTIDE SEQUENCE [LARGE SCALE GENOMIC DNA]</scope>
    <source>
        <strain evidence="10">ATCC 19365 / DSM 765 / NCIMB 8382 / VKM B-1628</strain>
    </source>
</reference>
<dbReference type="GO" id="GO:0006281">
    <property type="term" value="P:DNA repair"/>
    <property type="evidence" value="ECO:0007669"/>
    <property type="project" value="InterPro"/>
</dbReference>
<dbReference type="GO" id="GO:0006310">
    <property type="term" value="P:DNA recombination"/>
    <property type="evidence" value="ECO:0007669"/>
    <property type="project" value="InterPro"/>
</dbReference>
<feature type="domain" description="RecJ OB" evidence="8">
    <location>
        <begin position="461"/>
        <end position="584"/>
    </location>
</feature>
<evidence type="ECO:0000313" key="9">
    <source>
        <dbReference type="EMBL" id="AET66625.1"/>
    </source>
</evidence>
<dbReference type="RefSeq" id="WP_014183447.1">
    <property type="nucleotide sequence ID" value="NC_016584.1"/>
</dbReference>
<name>G7W5H8_DESOD</name>
<keyword evidence="3" id="KW-0540">Nuclease</keyword>
<dbReference type="SUPFAM" id="SSF64182">
    <property type="entry name" value="DHH phosphoesterases"/>
    <property type="match status" value="1"/>
</dbReference>
<evidence type="ECO:0000259" key="7">
    <source>
        <dbReference type="Pfam" id="PF02272"/>
    </source>
</evidence>
<dbReference type="eggNOG" id="COG0608">
    <property type="taxonomic scope" value="Bacteria"/>
</dbReference>
<dbReference type="PANTHER" id="PTHR30255">
    <property type="entry name" value="SINGLE-STRANDED-DNA-SPECIFIC EXONUCLEASE RECJ"/>
    <property type="match status" value="1"/>
</dbReference>
<dbReference type="InterPro" id="IPR051673">
    <property type="entry name" value="SSDNA_exonuclease_RecJ"/>
</dbReference>
<evidence type="ECO:0000256" key="4">
    <source>
        <dbReference type="ARBA" id="ARBA00022801"/>
    </source>
</evidence>
<gene>
    <name evidence="9" type="ordered locus">Desor_0949</name>
</gene>
<protein>
    <recommendedName>
        <fullName evidence="2">Single-stranded-DNA-specific exonuclease RecJ</fullName>
    </recommendedName>
</protein>
<dbReference type="Gene3D" id="3.90.1640.30">
    <property type="match status" value="1"/>
</dbReference>
<evidence type="ECO:0000256" key="5">
    <source>
        <dbReference type="ARBA" id="ARBA00022839"/>
    </source>
</evidence>
<evidence type="ECO:0000256" key="3">
    <source>
        <dbReference type="ARBA" id="ARBA00022722"/>
    </source>
</evidence>
<dbReference type="Pfam" id="PF01368">
    <property type="entry name" value="DHH"/>
    <property type="match status" value="1"/>
</dbReference>
<dbReference type="GO" id="GO:0003676">
    <property type="term" value="F:nucleic acid binding"/>
    <property type="evidence" value="ECO:0007669"/>
    <property type="project" value="InterPro"/>
</dbReference>
<dbReference type="GO" id="GO:0008409">
    <property type="term" value="F:5'-3' exonuclease activity"/>
    <property type="evidence" value="ECO:0007669"/>
    <property type="project" value="InterPro"/>
</dbReference>
<dbReference type="InterPro" id="IPR038763">
    <property type="entry name" value="DHH_sf"/>
</dbReference>
<dbReference type="OrthoDB" id="9809852at2"/>
<keyword evidence="10" id="KW-1185">Reference proteome</keyword>
<feature type="domain" description="DHHA1" evidence="7">
    <location>
        <begin position="354"/>
        <end position="447"/>
    </location>
</feature>
<dbReference type="InterPro" id="IPR003156">
    <property type="entry name" value="DHHA1_dom"/>
</dbReference>
<keyword evidence="5 9" id="KW-0269">Exonuclease</keyword>
<dbReference type="Pfam" id="PF02272">
    <property type="entry name" value="DHHA1"/>
    <property type="match status" value="1"/>
</dbReference>
<evidence type="ECO:0000313" key="10">
    <source>
        <dbReference type="Proteomes" id="UP000006346"/>
    </source>
</evidence>
<accession>G7W5H8</accession>
<organism evidence="9 10">
    <name type="scientific">Desulfosporosinus orientis (strain ATCC 19365 / DSM 765 / NCIMB 8382 / VKM B-1628 / Singapore I)</name>
    <name type="common">Desulfotomaculum orientis</name>
    <dbReference type="NCBI Taxonomy" id="768706"/>
    <lineage>
        <taxon>Bacteria</taxon>
        <taxon>Bacillati</taxon>
        <taxon>Bacillota</taxon>
        <taxon>Clostridia</taxon>
        <taxon>Eubacteriales</taxon>
        <taxon>Desulfitobacteriaceae</taxon>
        <taxon>Desulfosporosinus</taxon>
    </lineage>
</organism>
<dbReference type="Pfam" id="PF17768">
    <property type="entry name" value="RecJ_OB"/>
    <property type="match status" value="1"/>
</dbReference>
<comment type="similarity">
    <text evidence="1">Belongs to the RecJ family.</text>
</comment>
<feature type="domain" description="DDH" evidence="6">
    <location>
        <begin position="77"/>
        <end position="224"/>
    </location>
</feature>
<dbReference type="PANTHER" id="PTHR30255:SF2">
    <property type="entry name" value="SINGLE-STRANDED-DNA-SPECIFIC EXONUCLEASE RECJ"/>
    <property type="match status" value="1"/>
</dbReference>
<sequence>MEKWFIRNTKNFLEKNSKSLGISNLLCKLLANRGITTFDSAMSFIKPEFDQLHDPRLMKDIEKGASIIIDKIEKGKKIRIIGDYDVDGVISTFLLYKALIRCNAVVDYDIPHRILDGYGINIDIIKKAKNEGVDTLITCDNGISAIEQIDYAKDLGLTVIITDHHEVAFSEDIEGNRIYKTPNADAVIDIKQMDCNYPCKTLCGAGVAFKLVQVIFEEMNIPKEEAFSFVEYVAIATVCDVVDLIEENRIFVKKGLEMINNTQNMGLKALIKQTGIEDKNINVYYLGFIIGPCINASGRLDSAKMGLRLLLTDNITEASEIALELHKLNTERKEMTIKGVDEIVQIIEGSNIRNDKVFIVYKPNIHESIAGIIAGKIRERYNVPTIVLTDSEQGVKGSGRSIEEYNMFEELSHCNELLKRFGGHEMAAGLSLEAMNVDALRERMNRLTTLTEEDLTRKIRVDGLISLDKINLALAEELTILEPYGKGNAKPLFAEKDISISRSSILGAKKNVLKLKLLTESNKQLDCVYFGDINSFEVYIIEKFGQSELDKMHNGLKNNVKLDMIFTIEVNEYNGNRTVQLILQSYR</sequence>
<reference evidence="9 10" key="2">
    <citation type="journal article" date="2012" name="J. Bacteriol.">
        <title>Complete genome sequences of Desulfosporosinus orientis DSM765T, Desulfosporosinus youngiae DSM17734T, Desulfosporosinus meridiei DSM13257T, and Desulfosporosinus acidiphilus DSM22704T.</title>
        <authorList>
            <person name="Pester M."/>
            <person name="Brambilla E."/>
            <person name="Alazard D."/>
            <person name="Rattei T."/>
            <person name="Weinmaier T."/>
            <person name="Han J."/>
            <person name="Lucas S."/>
            <person name="Lapidus A."/>
            <person name="Cheng J.F."/>
            <person name="Goodwin L."/>
            <person name="Pitluck S."/>
            <person name="Peters L."/>
            <person name="Ovchinnikova G."/>
            <person name="Teshima H."/>
            <person name="Detter J.C."/>
            <person name="Han C.S."/>
            <person name="Tapia R."/>
            <person name="Land M.L."/>
            <person name="Hauser L."/>
            <person name="Kyrpides N.C."/>
            <person name="Ivanova N.N."/>
            <person name="Pagani I."/>
            <person name="Huntmann M."/>
            <person name="Wei C.L."/>
            <person name="Davenport K.W."/>
            <person name="Daligault H."/>
            <person name="Chain P.S."/>
            <person name="Chen A."/>
            <person name="Mavromatis K."/>
            <person name="Markowitz V."/>
            <person name="Szeto E."/>
            <person name="Mikhailova N."/>
            <person name="Pati A."/>
            <person name="Wagner M."/>
            <person name="Woyke T."/>
            <person name="Ollivier B."/>
            <person name="Klenk H.P."/>
            <person name="Spring S."/>
            <person name="Loy A."/>
        </authorList>
    </citation>
    <scope>NUCLEOTIDE SEQUENCE [LARGE SCALE GENOMIC DNA]</scope>
    <source>
        <strain evidence="10">ATCC 19365 / DSM 765 / NCIMB 8382 / VKM B-1628</strain>
    </source>
</reference>
<dbReference type="EMBL" id="CP003108">
    <property type="protein sequence ID" value="AET66625.1"/>
    <property type="molecule type" value="Genomic_DNA"/>
</dbReference>
<dbReference type="PATRIC" id="fig|768706.3.peg.917"/>
<dbReference type="InterPro" id="IPR004610">
    <property type="entry name" value="RecJ"/>
</dbReference>
<dbReference type="Proteomes" id="UP000006346">
    <property type="component" value="Chromosome"/>
</dbReference>
<evidence type="ECO:0000256" key="1">
    <source>
        <dbReference type="ARBA" id="ARBA00005915"/>
    </source>
</evidence>
<dbReference type="Gene3D" id="3.10.310.30">
    <property type="match status" value="1"/>
</dbReference>